<evidence type="ECO:0000313" key="1">
    <source>
        <dbReference type="EMBL" id="TKY92305.1"/>
    </source>
</evidence>
<proteinExistence type="predicted"/>
<evidence type="ECO:0000313" key="2">
    <source>
        <dbReference type="Proteomes" id="UP000315423"/>
    </source>
</evidence>
<name>A0AC61SCG3_9EURY</name>
<dbReference type="EMBL" id="QYBA01000041">
    <property type="protein sequence ID" value="TKY92305.1"/>
    <property type="molecule type" value="Genomic_DNA"/>
</dbReference>
<accession>A0AC61SCG3</accession>
<organism evidence="1 2">
    <name type="scientific">Candidatus Methanomarinus sp</name>
    <dbReference type="NCBI Taxonomy" id="3386244"/>
    <lineage>
        <taxon>Archaea</taxon>
        <taxon>Methanobacteriati</taxon>
        <taxon>Methanobacteriota</taxon>
        <taxon>Stenosarchaea group</taxon>
        <taxon>Methanomicrobia</taxon>
        <taxon>Methanosarcinales</taxon>
        <taxon>ANME-2 cluster</taxon>
        <taxon>Candidatus Methanocomedenaceae</taxon>
        <taxon>Candidatus Methanomarinus</taxon>
    </lineage>
</organism>
<reference evidence="1" key="1">
    <citation type="submission" date="2018-09" db="EMBL/GenBank/DDBJ databases">
        <title>A genomic encyclopedia of anaerobic methanotrophic archaea.</title>
        <authorList>
            <person name="Skennerton C.T."/>
            <person name="Chadwick G.L."/>
            <person name="Laso-Perez R."/>
            <person name="Leu A.O."/>
            <person name="Speth D.R."/>
            <person name="Yu H."/>
            <person name="Morgan-Lang C."/>
            <person name="Hatzenpichler R."/>
            <person name="Goudeau D."/>
            <person name="Malmstrom R."/>
            <person name="Woyke T."/>
            <person name="Hallam S."/>
            <person name="Tyson G.W."/>
            <person name="Wegener G."/>
            <person name="Boetius A."/>
            <person name="Orphan V.J."/>
        </authorList>
    </citation>
    <scope>NUCLEOTIDE SEQUENCE</scope>
    <source>
        <strain evidence="1">CONS3730D10UFb2</strain>
    </source>
</reference>
<protein>
    <submittedName>
        <fullName evidence="1">Uncharacterized protein</fullName>
    </submittedName>
</protein>
<dbReference type="Proteomes" id="UP000315423">
    <property type="component" value="Unassembled WGS sequence"/>
</dbReference>
<gene>
    <name evidence="1" type="ORF">C5S46_01330</name>
</gene>
<sequence>MKKKMIIISIFIIIQLIFFSGCLSGDDEVSTNKSSDPPATPTNTSTPSDLEVEDSIALDPVQLLSAPSFIWPSNKRVKDVSISNNGDYLGGLTTQKVIVQTPTENLFTNIIWINANLISFSDSGEFFAIADGDFVKLYDNEGYILNSYHAGGTVNRMCLLNNGTIIQGGEKTPHLSAVESDGTQSWVWNPGSSTARVLDFDYSQNADRMPVGVNGNRFYCVSDNGKYIWYKDASGEIEDVEMSDDGSRYYILTTDDIIYSFDKYGNKNWEKELNVNTVEIAIDKQGEYILTKPGDSGAKVFLLDKHGDVEWMKPLSDVGVISISDYMEYVVISEKRELRMYNLAGNEVASYHLDGEYGTFFVCLDMTPDVSKMVLGTTNSMLVFG</sequence>
<comment type="caution">
    <text evidence="1">The sequence shown here is derived from an EMBL/GenBank/DDBJ whole genome shotgun (WGS) entry which is preliminary data.</text>
</comment>